<proteinExistence type="predicted"/>
<organism evidence="1 2">
    <name type="scientific">Populus trichocarpa</name>
    <name type="common">Western balsam poplar</name>
    <name type="synonym">Populus balsamifera subsp. trichocarpa</name>
    <dbReference type="NCBI Taxonomy" id="3694"/>
    <lineage>
        <taxon>Eukaryota</taxon>
        <taxon>Viridiplantae</taxon>
        <taxon>Streptophyta</taxon>
        <taxon>Embryophyta</taxon>
        <taxon>Tracheophyta</taxon>
        <taxon>Spermatophyta</taxon>
        <taxon>Magnoliopsida</taxon>
        <taxon>eudicotyledons</taxon>
        <taxon>Gunneridae</taxon>
        <taxon>Pentapetalae</taxon>
        <taxon>rosids</taxon>
        <taxon>fabids</taxon>
        <taxon>Malpighiales</taxon>
        <taxon>Salicaceae</taxon>
        <taxon>Saliceae</taxon>
        <taxon>Populus</taxon>
    </lineage>
</organism>
<evidence type="ECO:0000313" key="2">
    <source>
        <dbReference type="Proteomes" id="UP000006729"/>
    </source>
</evidence>
<reference evidence="1 2" key="1">
    <citation type="journal article" date="2006" name="Science">
        <title>The genome of black cottonwood, Populus trichocarpa (Torr. &amp; Gray).</title>
        <authorList>
            <person name="Tuskan G.A."/>
            <person name="Difazio S."/>
            <person name="Jansson S."/>
            <person name="Bohlmann J."/>
            <person name="Grigoriev I."/>
            <person name="Hellsten U."/>
            <person name="Putnam N."/>
            <person name="Ralph S."/>
            <person name="Rombauts S."/>
            <person name="Salamov A."/>
            <person name="Schein J."/>
            <person name="Sterck L."/>
            <person name="Aerts A."/>
            <person name="Bhalerao R.R."/>
            <person name="Bhalerao R.P."/>
            <person name="Blaudez D."/>
            <person name="Boerjan W."/>
            <person name="Brun A."/>
            <person name="Brunner A."/>
            <person name="Busov V."/>
            <person name="Campbell M."/>
            <person name="Carlson J."/>
            <person name="Chalot M."/>
            <person name="Chapman J."/>
            <person name="Chen G.L."/>
            <person name="Cooper D."/>
            <person name="Coutinho P.M."/>
            <person name="Couturier J."/>
            <person name="Covert S."/>
            <person name="Cronk Q."/>
            <person name="Cunningham R."/>
            <person name="Davis J."/>
            <person name="Degroeve S."/>
            <person name="Dejardin A."/>
            <person name="Depamphilis C."/>
            <person name="Detter J."/>
            <person name="Dirks B."/>
            <person name="Dubchak I."/>
            <person name="Duplessis S."/>
            <person name="Ehlting J."/>
            <person name="Ellis B."/>
            <person name="Gendler K."/>
            <person name="Goodstein D."/>
            <person name="Gribskov M."/>
            <person name="Grimwood J."/>
            <person name="Groover A."/>
            <person name="Gunter L."/>
            <person name="Hamberger B."/>
            <person name="Heinze B."/>
            <person name="Helariutta Y."/>
            <person name="Henrissat B."/>
            <person name="Holligan D."/>
            <person name="Holt R."/>
            <person name="Huang W."/>
            <person name="Islam-Faridi N."/>
            <person name="Jones S."/>
            <person name="Jones-Rhoades M."/>
            <person name="Jorgensen R."/>
            <person name="Joshi C."/>
            <person name="Kangasjarvi J."/>
            <person name="Karlsson J."/>
            <person name="Kelleher C."/>
            <person name="Kirkpatrick R."/>
            <person name="Kirst M."/>
            <person name="Kohler A."/>
            <person name="Kalluri U."/>
            <person name="Larimer F."/>
            <person name="Leebens-Mack J."/>
            <person name="Leple J.C."/>
            <person name="Locascio P."/>
            <person name="Lou Y."/>
            <person name="Lucas S."/>
            <person name="Martin F."/>
            <person name="Montanini B."/>
            <person name="Napoli C."/>
            <person name="Nelson D.R."/>
            <person name="Nelson C."/>
            <person name="Nieminen K."/>
            <person name="Nilsson O."/>
            <person name="Pereda V."/>
            <person name="Peter G."/>
            <person name="Philippe R."/>
            <person name="Pilate G."/>
            <person name="Poliakov A."/>
            <person name="Razumovskaya J."/>
            <person name="Richardson P."/>
            <person name="Rinaldi C."/>
            <person name="Ritland K."/>
            <person name="Rouze P."/>
            <person name="Ryaboy D."/>
            <person name="Schmutz J."/>
            <person name="Schrader J."/>
            <person name="Segerman B."/>
            <person name="Shin H."/>
            <person name="Siddiqui A."/>
            <person name="Sterky F."/>
            <person name="Terry A."/>
            <person name="Tsai C.J."/>
            <person name="Uberbacher E."/>
            <person name="Unneberg P."/>
            <person name="Vahala J."/>
            <person name="Wall K."/>
            <person name="Wessler S."/>
            <person name="Yang G."/>
            <person name="Yin T."/>
            <person name="Douglas C."/>
            <person name="Marra M."/>
            <person name="Sandberg G."/>
            <person name="Van de Peer Y."/>
            <person name="Rokhsar D."/>
        </authorList>
    </citation>
    <scope>NUCLEOTIDE SEQUENCE [LARGE SCALE GENOMIC DNA]</scope>
    <source>
        <strain evidence="2">cv. Nisqually</strain>
    </source>
</reference>
<keyword evidence="2" id="KW-1185">Reference proteome</keyword>
<name>A0A2K2APG6_POPTR</name>
<dbReference type="AlphaFoldDB" id="A0A2K2APG6"/>
<protein>
    <submittedName>
        <fullName evidence="1">Uncharacterized protein</fullName>
    </submittedName>
</protein>
<comment type="caution">
    <text evidence="1">The sequence shown here is derived from an EMBL/GenBank/DDBJ whole genome shotgun (WGS) entry which is preliminary data.</text>
</comment>
<evidence type="ECO:0000313" key="1">
    <source>
        <dbReference type="EMBL" id="PNT39423.2"/>
    </source>
</evidence>
<dbReference type="InterPro" id="IPR015915">
    <property type="entry name" value="Kelch-typ_b-propeller"/>
</dbReference>
<dbReference type="EMBL" id="CM009293">
    <property type="protein sequence ID" value="PNT39423.2"/>
    <property type="molecule type" value="Genomic_DNA"/>
</dbReference>
<dbReference type="PANTHER" id="PTHR47365:SF1">
    <property type="entry name" value="F-BOX_KELCH-REPEAT PROTEIN"/>
    <property type="match status" value="1"/>
</dbReference>
<dbReference type="PANTHER" id="PTHR47365">
    <property type="entry name" value="PLANT PROTEIN, PUTATIVE-RELATED"/>
    <property type="match status" value="1"/>
</dbReference>
<dbReference type="SUPFAM" id="SSF117281">
    <property type="entry name" value="Kelch motif"/>
    <property type="match status" value="1"/>
</dbReference>
<dbReference type="Proteomes" id="UP000006729">
    <property type="component" value="Chromosome 4"/>
</dbReference>
<gene>
    <name evidence="1" type="ORF">POPTR_004G035800v4</name>
</gene>
<dbReference type="Pfam" id="PF01344">
    <property type="entry name" value="Kelch_1"/>
    <property type="match status" value="3"/>
</dbReference>
<dbReference type="SMART" id="SM00612">
    <property type="entry name" value="Kelch"/>
    <property type="match status" value="2"/>
</dbReference>
<dbReference type="Gene3D" id="2.120.10.80">
    <property type="entry name" value="Kelch-type beta propeller"/>
    <property type="match status" value="1"/>
</dbReference>
<dbReference type="InParanoid" id="A0A2K2APG6"/>
<dbReference type="STRING" id="3694.A0A2K2APG6"/>
<dbReference type="InterPro" id="IPR006652">
    <property type="entry name" value="Kelch_1"/>
</dbReference>
<sequence>MNEKANVSKELNAKHRKILESLLKLPENRECADCKSKGPRWASVNLGIFICMQCSGIHRSLGVHISKVRSATLDTWLPGQIAFIQSMGNERSNNYWEAELPPKYDRVVIEYFIRAKYDFVELPVSKKRWVPRDGKAKSPSRVNGEKTPTRSSGHGQMNDTNHVLEERKVTRPPITNGRSPSSKSSTPMPVKASTPLPVKASSPLAVKAYTPLAVKASQKAAHDNKSQEPVQKSEPAAPKAELAKKEERATKVVTLPKVDYATELFNLLCMDDSRESDFTTPAHDNGWASFQTADAKSTPERSSSSNFIESMTQPNLTSPSLEKPLKAVNNDIMNLFDKSSMVSPFSVHQQQLAKMLSQQQQFIMATAAGSGNGSHTVPSKSHRPSSNGIHLPAQSWGSYGYQVPGMVMPITDSQKYMQMGSSQQVYSAGNPINFPISSMYRPGPVAPINGMTKTKATMPTPAFPVTPTQPAGYYDLSSLATYTKQ</sequence>
<accession>A0A2K2APG6</accession>